<dbReference type="AlphaFoldDB" id="A0AAU8FYK9"/>
<protein>
    <recommendedName>
        <fullName evidence="2">Major tail protein</fullName>
    </recommendedName>
</protein>
<dbReference type="EMBL" id="CP159290">
    <property type="protein sequence ID" value="XCH28890.1"/>
    <property type="molecule type" value="Genomic_DNA"/>
</dbReference>
<name>A0AAU8FYK9_9MICO</name>
<gene>
    <name evidence="1" type="ORF">ABRQ22_14985</name>
</gene>
<reference evidence="1" key="1">
    <citation type="submission" date="2024-06" db="EMBL/GenBank/DDBJ databases">
        <title>Complete genome sequence of the cellulolytic actinobacterium, Cellulosimicrobium ES-005.</title>
        <authorList>
            <person name="Matthews C.T."/>
            <person name="Underwood K.D."/>
            <person name="Ghanchi K.M."/>
            <person name="Fields S.D."/>
            <person name="Gardner S.G."/>
        </authorList>
    </citation>
    <scope>NUCLEOTIDE SEQUENCE</scope>
    <source>
        <strain evidence="1">ES-005</strain>
    </source>
</reference>
<evidence type="ECO:0000313" key="1">
    <source>
        <dbReference type="EMBL" id="XCH28890.1"/>
    </source>
</evidence>
<dbReference type="RefSeq" id="WP_144721241.1">
    <property type="nucleotide sequence ID" value="NZ_CP159290.1"/>
</dbReference>
<evidence type="ECO:0008006" key="2">
    <source>
        <dbReference type="Google" id="ProtNLM"/>
    </source>
</evidence>
<organism evidence="1">
    <name type="scientific">Cellulosimicrobium sp. ES-005</name>
    <dbReference type="NCBI Taxonomy" id="3163031"/>
    <lineage>
        <taxon>Bacteria</taxon>
        <taxon>Bacillati</taxon>
        <taxon>Actinomycetota</taxon>
        <taxon>Actinomycetes</taxon>
        <taxon>Micrococcales</taxon>
        <taxon>Promicromonosporaceae</taxon>
        <taxon>Cellulosimicrobium</taxon>
    </lineage>
</organism>
<proteinExistence type="predicted"/>
<sequence>MPLIDNATLLVGAGNYYTAPVGTAIPDLLTEEPPSPWDNMGHTDLEEVLSIASEGGEQTVIGTLQNKNLRVRIAPRSETIAVPLQQFDIGALRLYYGSNAVDVNGDGTLLGVPQTPAPTERAFLAIFLDGETAFAIYAPKASIFRGSDLEIADTESLATLPLTVTPLVHGTNKWAYAVTPLAQVAAPGDGA</sequence>
<dbReference type="Pfam" id="PF25681">
    <property type="entry name" value="Phage_TTP_17"/>
    <property type="match status" value="1"/>
</dbReference>
<accession>A0AAU8FYK9</accession>
<dbReference type="InterPro" id="IPR058154">
    <property type="entry name" value="Bxb1_TTP-like"/>
</dbReference>